<protein>
    <submittedName>
        <fullName evidence="1">Uncharacterized protein</fullName>
    </submittedName>
</protein>
<evidence type="ECO:0000313" key="1">
    <source>
        <dbReference type="EMBL" id="UOQ65462.1"/>
    </source>
</evidence>
<dbReference type="RefSeq" id="WP_245119469.1">
    <property type="nucleotide sequence ID" value="NZ_CP095061.1"/>
</dbReference>
<reference evidence="1" key="1">
    <citation type="submission" date="2022-04" db="EMBL/GenBank/DDBJ databases">
        <title>Hymenobacter sp. isolated from the air.</title>
        <authorList>
            <person name="Won M."/>
            <person name="Lee C.-M."/>
            <person name="Woen H.-Y."/>
            <person name="Kwon S.-W."/>
        </authorList>
    </citation>
    <scope>NUCLEOTIDE SEQUENCE</scope>
    <source>
        <strain evidence="1">5420S-77</strain>
    </source>
</reference>
<dbReference type="Proteomes" id="UP000830401">
    <property type="component" value="Chromosome"/>
</dbReference>
<dbReference type="EMBL" id="CP095061">
    <property type="protein sequence ID" value="UOQ65462.1"/>
    <property type="molecule type" value="Genomic_DNA"/>
</dbReference>
<organism evidence="1 2">
    <name type="scientific">Hymenobacter volaticus</name>
    <dbReference type="NCBI Taxonomy" id="2932254"/>
    <lineage>
        <taxon>Bacteria</taxon>
        <taxon>Pseudomonadati</taxon>
        <taxon>Bacteroidota</taxon>
        <taxon>Cytophagia</taxon>
        <taxon>Cytophagales</taxon>
        <taxon>Hymenobacteraceae</taxon>
        <taxon>Hymenobacter</taxon>
    </lineage>
</organism>
<evidence type="ECO:0000313" key="2">
    <source>
        <dbReference type="Proteomes" id="UP000830401"/>
    </source>
</evidence>
<gene>
    <name evidence="1" type="ORF">MUN86_18210</name>
</gene>
<accession>A0ABY4G3P0</accession>
<keyword evidence="2" id="KW-1185">Reference proteome</keyword>
<proteinExistence type="predicted"/>
<name>A0ABY4G3P0_9BACT</name>
<sequence>MPSNQDFAALLSVAMVALLLRKRIGTPLLSRPMPVALLVMQTTPGNEL</sequence>